<gene>
    <name evidence="3" type="ORF">BN946_scf184912.g48</name>
</gene>
<dbReference type="Proteomes" id="UP000029665">
    <property type="component" value="Unassembled WGS sequence"/>
</dbReference>
<evidence type="ECO:0000256" key="1">
    <source>
        <dbReference type="SAM" id="Coils"/>
    </source>
</evidence>
<feature type="region of interest" description="Disordered" evidence="2">
    <location>
        <begin position="1"/>
        <end position="41"/>
    </location>
</feature>
<proteinExistence type="predicted"/>
<protein>
    <submittedName>
        <fullName evidence="3">Uncharacterized protein</fullName>
    </submittedName>
</protein>
<dbReference type="AlphaFoldDB" id="A0A060SZ47"/>
<accession>A0A060SZ47</accession>
<feature type="coiled-coil region" evidence="1">
    <location>
        <begin position="103"/>
        <end position="137"/>
    </location>
</feature>
<organism evidence="3 4">
    <name type="scientific">Pycnoporus cinnabarinus</name>
    <name type="common">Cinnabar-red polypore</name>
    <name type="synonym">Trametes cinnabarina</name>
    <dbReference type="NCBI Taxonomy" id="5643"/>
    <lineage>
        <taxon>Eukaryota</taxon>
        <taxon>Fungi</taxon>
        <taxon>Dikarya</taxon>
        <taxon>Basidiomycota</taxon>
        <taxon>Agaricomycotina</taxon>
        <taxon>Agaricomycetes</taxon>
        <taxon>Polyporales</taxon>
        <taxon>Polyporaceae</taxon>
        <taxon>Trametes</taxon>
    </lineage>
</organism>
<dbReference type="OrthoDB" id="2756430at2759"/>
<evidence type="ECO:0000313" key="3">
    <source>
        <dbReference type="EMBL" id="CDO77549.1"/>
    </source>
</evidence>
<dbReference type="EMBL" id="CCBP010000457">
    <property type="protein sequence ID" value="CDO77549.1"/>
    <property type="molecule type" value="Genomic_DNA"/>
</dbReference>
<evidence type="ECO:0000256" key="2">
    <source>
        <dbReference type="SAM" id="MobiDB-lite"/>
    </source>
</evidence>
<sequence>MGYFGNDSDDEYEPSQLDQEYKELSRMASVSRPVRKTRSDSLTRRLYDGGGLLDSQTSDTQWIDGLLDHHEHSKQSEGPTYADVGVQVQDSTFTSPMDLAWQFSTLETENEVLKEELTRLRMSYDALEEQLESVRTVANHIPVVLDPAEESQVEIMPPMLSWKTEPTRTK</sequence>
<reference evidence="3" key="1">
    <citation type="submission" date="2014-01" db="EMBL/GenBank/DDBJ databases">
        <title>The genome of the white-rot fungus Pycnoporus cinnabarinus: a basidiomycete model with a versatile arsenal for lignocellulosic biomass breakdown.</title>
        <authorList>
            <person name="Levasseur A."/>
            <person name="Lomascolo A."/>
            <person name="Ruiz-Duenas F.J."/>
            <person name="Uzan E."/>
            <person name="Piumi F."/>
            <person name="Kues U."/>
            <person name="Ram A.F.J."/>
            <person name="Murat C."/>
            <person name="Haon M."/>
            <person name="Benoit I."/>
            <person name="Arfi Y."/>
            <person name="Chevret D."/>
            <person name="Drula E."/>
            <person name="Kwon M.J."/>
            <person name="Gouret P."/>
            <person name="Lesage-Meessen L."/>
            <person name="Lombard V."/>
            <person name="Mariette J."/>
            <person name="Noirot C."/>
            <person name="Park J."/>
            <person name="Patyshakuliyeva A."/>
            <person name="Wieneger R.A.B."/>
            <person name="Wosten H.A.B."/>
            <person name="Martin F."/>
            <person name="Coutinho P.M."/>
            <person name="de Vries R."/>
            <person name="Martinez A.T."/>
            <person name="Klopp C."/>
            <person name="Pontarotti P."/>
            <person name="Henrissat B."/>
            <person name="Record E."/>
        </authorList>
    </citation>
    <scope>NUCLEOTIDE SEQUENCE [LARGE SCALE GENOMIC DNA]</scope>
    <source>
        <strain evidence="3">BRFM137</strain>
    </source>
</reference>
<dbReference type="HOGENOM" id="CLU_1571431_0_0_1"/>
<comment type="caution">
    <text evidence="3">The sequence shown here is derived from an EMBL/GenBank/DDBJ whole genome shotgun (WGS) entry which is preliminary data.</text>
</comment>
<evidence type="ECO:0000313" key="4">
    <source>
        <dbReference type="Proteomes" id="UP000029665"/>
    </source>
</evidence>
<keyword evidence="1" id="KW-0175">Coiled coil</keyword>
<name>A0A060SZ47_PYCCI</name>
<keyword evidence="4" id="KW-1185">Reference proteome</keyword>